<sequence length="132" mass="14503" precursor="true">MNKVLKRISAVTLSLAVIGTASVIPVKNSPMINTAVVASAANYDNAYWNYTRPTGGRRDTASKVKWIQAAINYYFNSNKLDVDGSYGPLTSSAVADFQRSYNKYYSRTTGFSIAVDGDFGPDTFRAFEALNY</sequence>
<evidence type="ECO:0000313" key="4">
    <source>
        <dbReference type="Proteomes" id="UP000006919"/>
    </source>
</evidence>
<evidence type="ECO:0000259" key="2">
    <source>
        <dbReference type="Pfam" id="PF01471"/>
    </source>
</evidence>
<organism evidence="3 4">
    <name type="scientific">Ruminococcus albus (strain ATCC 27210 / DSM 20455 / JCM 14654 / NCDO 2250 / 7)</name>
    <dbReference type="NCBI Taxonomy" id="697329"/>
    <lineage>
        <taxon>Bacteria</taxon>
        <taxon>Bacillati</taxon>
        <taxon>Bacillota</taxon>
        <taxon>Clostridia</taxon>
        <taxon>Eubacteriales</taxon>
        <taxon>Oscillospiraceae</taxon>
        <taxon>Ruminococcus</taxon>
    </lineage>
</organism>
<dbReference type="Proteomes" id="UP000006919">
    <property type="component" value="Chromosome"/>
</dbReference>
<protein>
    <submittedName>
        <fullName evidence="3">Peptidoglycan-binding domain 1 protein</fullName>
    </submittedName>
</protein>
<dbReference type="EMBL" id="CP002403">
    <property type="protein sequence ID" value="ADU20596.1"/>
    <property type="molecule type" value="Genomic_DNA"/>
</dbReference>
<dbReference type="Pfam" id="PF01471">
    <property type="entry name" value="PG_binding_1"/>
    <property type="match status" value="1"/>
</dbReference>
<dbReference type="KEGG" id="ral:Rumal_0033"/>
<dbReference type="InterPro" id="IPR036366">
    <property type="entry name" value="PGBDSf"/>
</dbReference>
<dbReference type="HOGENOM" id="CLU_1915568_0_0_9"/>
<feature type="chain" id="PRO_5038740159" evidence="1">
    <location>
        <begin position="24"/>
        <end position="132"/>
    </location>
</feature>
<feature type="domain" description="Peptidoglycan binding-like" evidence="2">
    <location>
        <begin position="62"/>
        <end position="102"/>
    </location>
</feature>
<dbReference type="OrthoDB" id="1829148at2"/>
<evidence type="ECO:0000256" key="1">
    <source>
        <dbReference type="SAM" id="SignalP"/>
    </source>
</evidence>
<reference evidence="3 4" key="1">
    <citation type="journal article" date="2011" name="J. Bacteriol.">
        <title>Complete genome of the cellulolytic ruminal bacterium Ruminococcus albus 7.</title>
        <authorList>
            <person name="Suen G."/>
            <person name="Stevenson D.M."/>
            <person name="Bruce D.C."/>
            <person name="Chertkov O."/>
            <person name="Copeland A."/>
            <person name="Cheng J.F."/>
            <person name="Detter C."/>
            <person name="Detter J.C."/>
            <person name="Goodwin L.A."/>
            <person name="Han C.S."/>
            <person name="Hauser L.J."/>
            <person name="Ivanova N.N."/>
            <person name="Kyrpides N.C."/>
            <person name="Land M.L."/>
            <person name="Lapidus A."/>
            <person name="Lucas S."/>
            <person name="Ovchinnikova G."/>
            <person name="Pitluck S."/>
            <person name="Tapia R."/>
            <person name="Woyke T."/>
            <person name="Boyum J."/>
            <person name="Mead D."/>
            <person name="Weimer P.J."/>
        </authorList>
    </citation>
    <scope>NUCLEOTIDE SEQUENCE [LARGE SCALE GENOMIC DNA]</scope>
    <source>
        <strain evidence="4">ATCC 27210 / DSM 20455 / JCM 14654 / NCDO 2250 / 7</strain>
    </source>
</reference>
<feature type="signal peptide" evidence="1">
    <location>
        <begin position="1"/>
        <end position="23"/>
    </location>
</feature>
<dbReference type="SUPFAM" id="SSF47090">
    <property type="entry name" value="PGBD-like"/>
    <property type="match status" value="1"/>
</dbReference>
<dbReference type="eggNOG" id="COG3409">
    <property type="taxonomic scope" value="Bacteria"/>
</dbReference>
<dbReference type="AlphaFoldDB" id="E6UB55"/>
<dbReference type="InterPro" id="IPR002477">
    <property type="entry name" value="Peptidoglycan-bd-like"/>
</dbReference>
<dbReference type="InterPro" id="IPR036365">
    <property type="entry name" value="PGBD-like_sf"/>
</dbReference>
<keyword evidence="1" id="KW-0732">Signal</keyword>
<dbReference type="Gene3D" id="1.10.101.10">
    <property type="entry name" value="PGBD-like superfamily/PGBD"/>
    <property type="match status" value="1"/>
</dbReference>
<name>E6UB55_RUMA7</name>
<proteinExistence type="predicted"/>
<evidence type="ECO:0000313" key="3">
    <source>
        <dbReference type="EMBL" id="ADU20596.1"/>
    </source>
</evidence>
<gene>
    <name evidence="3" type="ordered locus">Rumal_0033</name>
</gene>
<accession>E6UB55</accession>
<dbReference type="RefSeq" id="WP_013496797.1">
    <property type="nucleotide sequence ID" value="NC_014833.1"/>
</dbReference>